<evidence type="ECO:0008006" key="6">
    <source>
        <dbReference type="Google" id="ProtNLM"/>
    </source>
</evidence>
<accession>A0A4Y7THM5</accession>
<dbReference type="AlphaFoldDB" id="A0A4Y7THM5"/>
<dbReference type="STRING" id="71717.A0A4Y7THM5"/>
<dbReference type="PANTHER" id="PTHR33119">
    <property type="entry name" value="IFI3P"/>
    <property type="match status" value="1"/>
</dbReference>
<feature type="compositionally biased region" description="Acidic residues" evidence="1">
    <location>
        <begin position="255"/>
        <end position="274"/>
    </location>
</feature>
<dbReference type="Pfam" id="PF14033">
    <property type="entry name" value="DUF4246"/>
    <property type="match status" value="1"/>
</dbReference>
<organism evidence="4 5">
    <name type="scientific">Coprinellus micaceus</name>
    <name type="common">Glistening ink-cap mushroom</name>
    <name type="synonym">Coprinus micaceus</name>
    <dbReference type="NCBI Taxonomy" id="71717"/>
    <lineage>
        <taxon>Eukaryota</taxon>
        <taxon>Fungi</taxon>
        <taxon>Dikarya</taxon>
        <taxon>Basidiomycota</taxon>
        <taxon>Agaricomycotina</taxon>
        <taxon>Agaricomycetes</taxon>
        <taxon>Agaricomycetidae</taxon>
        <taxon>Agaricales</taxon>
        <taxon>Agaricineae</taxon>
        <taxon>Psathyrellaceae</taxon>
        <taxon>Coprinellus</taxon>
    </lineage>
</organism>
<dbReference type="Pfam" id="PF21666">
    <property type="entry name" value="DUF4246_N"/>
    <property type="match status" value="1"/>
</dbReference>
<evidence type="ECO:0000256" key="1">
    <source>
        <dbReference type="SAM" id="MobiDB-lite"/>
    </source>
</evidence>
<evidence type="ECO:0000313" key="5">
    <source>
        <dbReference type="Proteomes" id="UP000298030"/>
    </source>
</evidence>
<feature type="domain" description="DUF4246" evidence="2">
    <location>
        <begin position="64"/>
        <end position="480"/>
    </location>
</feature>
<sequence>MKTITLRERTMLRFMNAVTDKPDWTNKVFDEAIVEKWRSEAVNDNNEIPEDEEGVPFDVEMTKAMFGYSIQELRYRAEQHITSVHGAVYALPGDIYKSDTAISNELKLALQEAVRPLEDAPESQKDWHPGSDGKVLDLVHPSLFPLIYGVSKVLPVGSKATTLEDCIKLIGHVRTSSGSPVKWTFQARKPRILTYINNLHPKHHSKLYNVIEEVIGAAIPSWELTLALANHGALYDAPRRIQYDSAEYHDGDKDGGEEDEHETYPQQEDDEEDEAFEVRWEAWDTARNERRRVILPEPPSEFNPNEFLGEPFTMMEKLGGRPLQVIVKLASIELTPDKPEYGGGSWHVEGMMNEAICATAIYYYSSENVTESRLAFRQQSHNFDYDDVSYEQEHHDWLHQVYGLRQHRDTVQDLGSVVTKEGRLLTFPNILQHQVQPFKLEDPTKPGHRKILALFLVDPHYSVISTADVPPQRHDWWAEETFGPAHELPSSTKMKELIELLPVELRDKVMDDMEDDFPITLEKAEGYREELMKERMKFQLAHDGDFSSVEISLCEH</sequence>
<dbReference type="Proteomes" id="UP000298030">
    <property type="component" value="Unassembled WGS sequence"/>
</dbReference>
<dbReference type="InterPro" id="IPR049192">
    <property type="entry name" value="DUF4246_C"/>
</dbReference>
<feature type="domain" description="DUF4246" evidence="3">
    <location>
        <begin position="2"/>
        <end position="40"/>
    </location>
</feature>
<feature type="region of interest" description="Disordered" evidence="1">
    <location>
        <begin position="247"/>
        <end position="274"/>
    </location>
</feature>
<reference evidence="4 5" key="1">
    <citation type="journal article" date="2019" name="Nat. Ecol. Evol.">
        <title>Megaphylogeny resolves global patterns of mushroom evolution.</title>
        <authorList>
            <person name="Varga T."/>
            <person name="Krizsan K."/>
            <person name="Foldi C."/>
            <person name="Dima B."/>
            <person name="Sanchez-Garcia M."/>
            <person name="Sanchez-Ramirez S."/>
            <person name="Szollosi G.J."/>
            <person name="Szarkandi J.G."/>
            <person name="Papp V."/>
            <person name="Albert L."/>
            <person name="Andreopoulos W."/>
            <person name="Angelini C."/>
            <person name="Antonin V."/>
            <person name="Barry K.W."/>
            <person name="Bougher N.L."/>
            <person name="Buchanan P."/>
            <person name="Buyck B."/>
            <person name="Bense V."/>
            <person name="Catcheside P."/>
            <person name="Chovatia M."/>
            <person name="Cooper J."/>
            <person name="Damon W."/>
            <person name="Desjardin D."/>
            <person name="Finy P."/>
            <person name="Geml J."/>
            <person name="Haridas S."/>
            <person name="Hughes K."/>
            <person name="Justo A."/>
            <person name="Karasinski D."/>
            <person name="Kautmanova I."/>
            <person name="Kiss B."/>
            <person name="Kocsube S."/>
            <person name="Kotiranta H."/>
            <person name="LaButti K.M."/>
            <person name="Lechner B.E."/>
            <person name="Liimatainen K."/>
            <person name="Lipzen A."/>
            <person name="Lukacs Z."/>
            <person name="Mihaltcheva S."/>
            <person name="Morgado L.N."/>
            <person name="Niskanen T."/>
            <person name="Noordeloos M.E."/>
            <person name="Ohm R.A."/>
            <person name="Ortiz-Santana B."/>
            <person name="Ovrebo C."/>
            <person name="Racz N."/>
            <person name="Riley R."/>
            <person name="Savchenko A."/>
            <person name="Shiryaev A."/>
            <person name="Soop K."/>
            <person name="Spirin V."/>
            <person name="Szebenyi C."/>
            <person name="Tomsovsky M."/>
            <person name="Tulloss R.E."/>
            <person name="Uehling J."/>
            <person name="Grigoriev I.V."/>
            <person name="Vagvolgyi C."/>
            <person name="Papp T."/>
            <person name="Martin F.M."/>
            <person name="Miettinen O."/>
            <person name="Hibbett D.S."/>
            <person name="Nagy L.G."/>
        </authorList>
    </citation>
    <scope>NUCLEOTIDE SEQUENCE [LARGE SCALE GENOMIC DNA]</scope>
    <source>
        <strain evidence="4 5">FP101781</strain>
    </source>
</reference>
<protein>
    <recommendedName>
        <fullName evidence="6">DUF1665 domain-containing protein</fullName>
    </recommendedName>
</protein>
<evidence type="ECO:0000313" key="4">
    <source>
        <dbReference type="EMBL" id="TEB33690.1"/>
    </source>
</evidence>
<gene>
    <name evidence="4" type="ORF">FA13DRAFT_106160</name>
</gene>
<proteinExistence type="predicted"/>
<evidence type="ECO:0000259" key="2">
    <source>
        <dbReference type="Pfam" id="PF14033"/>
    </source>
</evidence>
<name>A0A4Y7THM5_COPMI</name>
<evidence type="ECO:0000259" key="3">
    <source>
        <dbReference type="Pfam" id="PF21666"/>
    </source>
</evidence>
<dbReference type="InterPro" id="IPR049207">
    <property type="entry name" value="DUF4246_N"/>
</dbReference>
<comment type="caution">
    <text evidence="4">The sequence shown here is derived from an EMBL/GenBank/DDBJ whole genome shotgun (WGS) entry which is preliminary data.</text>
</comment>
<dbReference type="OrthoDB" id="415532at2759"/>
<dbReference type="PANTHER" id="PTHR33119:SF1">
    <property type="entry name" value="FE2OG DIOXYGENASE DOMAIN-CONTAINING PROTEIN"/>
    <property type="match status" value="1"/>
</dbReference>
<dbReference type="InterPro" id="IPR025340">
    <property type="entry name" value="DUF4246"/>
</dbReference>
<keyword evidence="5" id="KW-1185">Reference proteome</keyword>
<dbReference type="EMBL" id="QPFP01000011">
    <property type="protein sequence ID" value="TEB33690.1"/>
    <property type="molecule type" value="Genomic_DNA"/>
</dbReference>